<dbReference type="EMBL" id="VNJK01000001">
    <property type="protein sequence ID" value="TVX92070.1"/>
    <property type="molecule type" value="Genomic_DNA"/>
</dbReference>
<evidence type="ECO:0000256" key="1">
    <source>
        <dbReference type="ARBA" id="ARBA00022801"/>
    </source>
</evidence>
<keyword evidence="3" id="KW-1185">Reference proteome</keyword>
<sequence>MWNERISVAGDADGYIQRFYKAFNRYDCVLSHLSLFEEGVTDSNPGGLTKLNGLGWLRGSNCPHYDGEADRRPSYQQLIVTGQLGGGRAADDGVALHYRGDELYRVVSSRPAARAYEVDVRDGQIVETEIVPDYLG</sequence>
<keyword evidence="1" id="KW-0378">Hydrolase</keyword>
<dbReference type="OrthoDB" id="9778515at2"/>
<gene>
    <name evidence="2" type="ORF">FPZ44_02765</name>
</gene>
<dbReference type="InterPro" id="IPR005320">
    <property type="entry name" value="Peptidase_S51"/>
</dbReference>
<dbReference type="Pfam" id="PF03575">
    <property type="entry name" value="Peptidase_S51"/>
    <property type="match status" value="1"/>
</dbReference>
<accession>A0A559IWQ8</accession>
<protein>
    <submittedName>
        <fullName evidence="2">Peptidase S51 dipeptidase E</fullName>
    </submittedName>
</protein>
<dbReference type="Proteomes" id="UP000318102">
    <property type="component" value="Unassembled WGS sequence"/>
</dbReference>
<dbReference type="AlphaFoldDB" id="A0A559IWQ8"/>
<dbReference type="RefSeq" id="WP_144987170.1">
    <property type="nucleotide sequence ID" value="NZ_VNJK01000001.1"/>
</dbReference>
<comment type="caution">
    <text evidence="2">The sequence shown here is derived from an EMBL/GenBank/DDBJ whole genome shotgun (WGS) entry which is preliminary data.</text>
</comment>
<proteinExistence type="predicted"/>
<reference evidence="2 3" key="1">
    <citation type="submission" date="2019-07" db="EMBL/GenBank/DDBJ databases">
        <authorList>
            <person name="Kim J."/>
        </authorList>
    </citation>
    <scope>NUCLEOTIDE SEQUENCE [LARGE SCALE GENOMIC DNA]</scope>
    <source>
        <strain evidence="2 3">N4</strain>
    </source>
</reference>
<dbReference type="GO" id="GO:0008236">
    <property type="term" value="F:serine-type peptidase activity"/>
    <property type="evidence" value="ECO:0007669"/>
    <property type="project" value="InterPro"/>
</dbReference>
<name>A0A559IWQ8_9BACL</name>
<evidence type="ECO:0000313" key="2">
    <source>
        <dbReference type="EMBL" id="TVX92070.1"/>
    </source>
</evidence>
<organism evidence="2 3">
    <name type="scientific">Paenibacillus agilis</name>
    <dbReference type="NCBI Taxonomy" id="3020863"/>
    <lineage>
        <taxon>Bacteria</taxon>
        <taxon>Bacillati</taxon>
        <taxon>Bacillota</taxon>
        <taxon>Bacilli</taxon>
        <taxon>Bacillales</taxon>
        <taxon>Paenibacillaceae</taxon>
        <taxon>Paenibacillus</taxon>
    </lineage>
</organism>
<evidence type="ECO:0000313" key="3">
    <source>
        <dbReference type="Proteomes" id="UP000318102"/>
    </source>
</evidence>
<dbReference type="GO" id="GO:0006508">
    <property type="term" value="P:proteolysis"/>
    <property type="evidence" value="ECO:0007669"/>
    <property type="project" value="InterPro"/>
</dbReference>